<proteinExistence type="inferred from homology"/>
<comment type="subcellular location">
    <subcellularLocation>
        <location evidence="1">Bacterial flagellum</location>
    </subcellularLocation>
</comment>
<dbReference type="RefSeq" id="WP_167081701.1">
    <property type="nucleotide sequence ID" value="NZ_BAAADC010000001.1"/>
</dbReference>
<evidence type="ECO:0000256" key="2">
    <source>
        <dbReference type="ARBA" id="ARBA00005709"/>
    </source>
</evidence>
<dbReference type="GO" id="GO:0009288">
    <property type="term" value="C:bacterial-type flagellum"/>
    <property type="evidence" value="ECO:0007669"/>
    <property type="project" value="UniProtKB-SubCell"/>
</dbReference>
<keyword evidence="6" id="KW-1185">Reference proteome</keyword>
<feature type="domain" description="Flagellin C-terminal" evidence="4">
    <location>
        <begin position="230"/>
        <end position="309"/>
    </location>
</feature>
<comment type="caution">
    <text evidence="5">The sequence shown here is derived from an EMBL/GenBank/DDBJ whole genome shotgun (WGS) entry which is preliminary data.</text>
</comment>
<keyword evidence="5" id="KW-0966">Cell projection</keyword>
<evidence type="ECO:0000259" key="4">
    <source>
        <dbReference type="Pfam" id="PF00700"/>
    </source>
</evidence>
<dbReference type="Gene3D" id="1.20.1330.10">
    <property type="entry name" value="f41 fragment of flagellin, N-terminal domain"/>
    <property type="match status" value="1"/>
</dbReference>
<dbReference type="SUPFAM" id="SSF64518">
    <property type="entry name" value="Phase 1 flagellin"/>
    <property type="match status" value="1"/>
</dbReference>
<organism evidence="5 6">
    <name type="scientific">Rhizomicrobium palustre</name>
    <dbReference type="NCBI Taxonomy" id="189966"/>
    <lineage>
        <taxon>Bacteria</taxon>
        <taxon>Pseudomonadati</taxon>
        <taxon>Pseudomonadota</taxon>
        <taxon>Alphaproteobacteria</taxon>
        <taxon>Micropepsales</taxon>
        <taxon>Micropepsaceae</taxon>
        <taxon>Rhizomicrobium</taxon>
    </lineage>
</organism>
<keyword evidence="3" id="KW-0975">Bacterial flagellum</keyword>
<evidence type="ECO:0000256" key="3">
    <source>
        <dbReference type="ARBA" id="ARBA00023143"/>
    </source>
</evidence>
<comment type="similarity">
    <text evidence="2">Belongs to the bacterial flagellin family.</text>
</comment>
<dbReference type="EMBL" id="JAASRM010000001">
    <property type="protein sequence ID" value="NIK87795.1"/>
    <property type="molecule type" value="Genomic_DNA"/>
</dbReference>
<dbReference type="InterPro" id="IPR046358">
    <property type="entry name" value="Flagellin_C"/>
</dbReference>
<dbReference type="AlphaFoldDB" id="A0A846MX43"/>
<dbReference type="PANTHER" id="PTHR42792">
    <property type="entry name" value="FLAGELLIN"/>
    <property type="match status" value="1"/>
</dbReference>
<name>A0A846MX43_9PROT</name>
<dbReference type="Pfam" id="PF00700">
    <property type="entry name" value="Flagellin_C"/>
    <property type="match status" value="1"/>
</dbReference>
<keyword evidence="5" id="KW-0282">Flagellum</keyword>
<dbReference type="Proteomes" id="UP000570514">
    <property type="component" value="Unassembled WGS sequence"/>
</dbReference>
<evidence type="ECO:0000313" key="6">
    <source>
        <dbReference type="Proteomes" id="UP000570514"/>
    </source>
</evidence>
<dbReference type="GO" id="GO:0005198">
    <property type="term" value="F:structural molecule activity"/>
    <property type="evidence" value="ECO:0007669"/>
    <property type="project" value="InterPro"/>
</dbReference>
<keyword evidence="5" id="KW-0969">Cilium</keyword>
<gene>
    <name evidence="5" type="ORF">FHS83_001113</name>
</gene>
<sequence length="312" mass="32650">MSVDRVASNSQTNYMLTQIAKANSRLQDSETQLSSGKVSTTYAGIGDKTAALEGARVAGQRADAYKASTQLAITQTDLQDTQLTSLSGLAAQLSKAIQSATANSDGTDLMNQANSIFQQAASILNSTDANGSYIYGGSLTDRKPFTATKLSDLASGSVSSFFQNDTNKKTVQTGDGQTETIGVLASDVGTDLMKALQTLYNLDGGTGSYSAKLTATQTTALTNTALPDATTANSKLNSLTALNGDTYNNLKSAVTTQQTMSNLYSGFVSDIEDVDMAKALTNLSSNQVALQAVLSVTAKLNNLSLLDYMPTR</sequence>
<accession>A0A846MX43</accession>
<protein>
    <submittedName>
        <fullName evidence="5">Flagellar hook-associated protein 3 FlgL</fullName>
    </submittedName>
</protein>
<reference evidence="5 6" key="1">
    <citation type="submission" date="2020-03" db="EMBL/GenBank/DDBJ databases">
        <title>Genomic Encyclopedia of Type Strains, Phase IV (KMG-IV): sequencing the most valuable type-strain genomes for metagenomic binning, comparative biology and taxonomic classification.</title>
        <authorList>
            <person name="Goeker M."/>
        </authorList>
    </citation>
    <scope>NUCLEOTIDE SEQUENCE [LARGE SCALE GENOMIC DNA]</scope>
    <source>
        <strain evidence="5 6">DSM 19867</strain>
    </source>
</reference>
<evidence type="ECO:0000256" key="1">
    <source>
        <dbReference type="ARBA" id="ARBA00004365"/>
    </source>
</evidence>
<evidence type="ECO:0000313" key="5">
    <source>
        <dbReference type="EMBL" id="NIK87795.1"/>
    </source>
</evidence>
<dbReference type="PANTHER" id="PTHR42792:SF1">
    <property type="entry name" value="FLAGELLAR HOOK-ASSOCIATED PROTEIN 3"/>
    <property type="match status" value="1"/>
</dbReference>
<dbReference type="InterPro" id="IPR001492">
    <property type="entry name" value="Flagellin"/>
</dbReference>